<name>A0A250L0F7_9GAMM</name>
<evidence type="ECO:0000256" key="1">
    <source>
        <dbReference type="ARBA" id="ARBA00010690"/>
    </source>
</evidence>
<dbReference type="InterPro" id="IPR029025">
    <property type="entry name" value="T3SS_substrate_exporter_C"/>
</dbReference>
<dbReference type="PANTHER" id="PTHR30531:SF12">
    <property type="entry name" value="FLAGELLAR BIOSYNTHETIC PROTEIN FLHB"/>
    <property type="match status" value="1"/>
</dbReference>
<dbReference type="Pfam" id="PF01312">
    <property type="entry name" value="Bac_export_2"/>
    <property type="match status" value="1"/>
</dbReference>
<evidence type="ECO:0000256" key="4">
    <source>
        <dbReference type="ARBA" id="ARBA00025078"/>
    </source>
</evidence>
<dbReference type="GO" id="GO:0009306">
    <property type="term" value="P:protein secretion"/>
    <property type="evidence" value="ECO:0007669"/>
    <property type="project" value="InterPro"/>
</dbReference>
<dbReference type="Proteomes" id="UP000266313">
    <property type="component" value="Chromosome"/>
</dbReference>
<dbReference type="KEGG" id="mmai:sS8_5403"/>
<dbReference type="AlphaFoldDB" id="A0A250L0F7"/>
<dbReference type="EMBL" id="AP017928">
    <property type="protein sequence ID" value="BBA37322.1"/>
    <property type="molecule type" value="Genomic_DNA"/>
</dbReference>
<dbReference type="InterPro" id="IPR006135">
    <property type="entry name" value="T3SS_substrate_exporter"/>
</dbReference>
<evidence type="ECO:0000313" key="6">
    <source>
        <dbReference type="Proteomes" id="UP000266313"/>
    </source>
</evidence>
<sequence length="94" mass="10080">MSRLVNPPDIAVALHYDGENAPRVTAKGKGAVAEQILELARQHDIPLHTDEGLATVLAKIPLGNEIPRELYLAVAEVIAFAYSLSGKLPEKGIL</sequence>
<dbReference type="SUPFAM" id="SSF160544">
    <property type="entry name" value="EscU C-terminal domain-like"/>
    <property type="match status" value="1"/>
</dbReference>
<accession>A0A250L0F7</accession>
<proteinExistence type="inferred from homology"/>
<dbReference type="GO" id="GO:0005886">
    <property type="term" value="C:plasma membrane"/>
    <property type="evidence" value="ECO:0007669"/>
    <property type="project" value="TreeGrafter"/>
</dbReference>
<dbReference type="RefSeq" id="WP_119632326.1">
    <property type="nucleotide sequence ID" value="NZ_AP017928.1"/>
</dbReference>
<reference evidence="5 6" key="1">
    <citation type="submission" date="2016-12" db="EMBL/GenBank/DDBJ databases">
        <title>Genome sequencing of Methylocaldum marinum.</title>
        <authorList>
            <person name="Takeuchi M."/>
            <person name="Kamagata Y."/>
            <person name="Hiraoka S."/>
            <person name="Oshima K."/>
            <person name="Hattori M."/>
            <person name="Iwasaki W."/>
        </authorList>
    </citation>
    <scope>NUCLEOTIDE SEQUENCE [LARGE SCALE GENOMIC DNA]</scope>
    <source>
        <strain evidence="5 6">S8</strain>
    </source>
</reference>
<evidence type="ECO:0000313" key="5">
    <source>
        <dbReference type="EMBL" id="BBA37322.1"/>
    </source>
</evidence>
<keyword evidence="3" id="KW-0813">Transport</keyword>
<evidence type="ECO:0000256" key="3">
    <source>
        <dbReference type="ARBA" id="ARBA00023225"/>
    </source>
</evidence>
<dbReference type="PANTHER" id="PTHR30531">
    <property type="entry name" value="FLAGELLAR BIOSYNTHETIC PROTEIN FLHB"/>
    <property type="match status" value="1"/>
</dbReference>
<keyword evidence="6" id="KW-1185">Reference proteome</keyword>
<comment type="function">
    <text evidence="4">Required for formation of the rod structure in the basal body of the flagellar apparatus. Together with FliI and FliH, may constitute the export apparatus of flagellin.</text>
</comment>
<keyword evidence="3" id="KW-1006">Bacterial flagellum protein export</keyword>
<keyword evidence="3" id="KW-0653">Protein transport</keyword>
<dbReference type="OrthoDB" id="5244399at2"/>
<dbReference type="Gene3D" id="3.40.1690.10">
    <property type="entry name" value="secretion proteins EscU"/>
    <property type="match status" value="1"/>
</dbReference>
<comment type="similarity">
    <text evidence="1">Belongs to the type III secretion exporter family.</text>
</comment>
<organism evidence="5 6">
    <name type="scientific">Methylocaldum marinum</name>
    <dbReference type="NCBI Taxonomy" id="1432792"/>
    <lineage>
        <taxon>Bacteria</taxon>
        <taxon>Pseudomonadati</taxon>
        <taxon>Pseudomonadota</taxon>
        <taxon>Gammaproteobacteria</taxon>
        <taxon>Methylococcales</taxon>
        <taxon>Methylococcaceae</taxon>
        <taxon>Methylocaldum</taxon>
    </lineage>
</organism>
<gene>
    <name evidence="5" type="ORF">sS8_5403</name>
</gene>
<protein>
    <recommendedName>
        <fullName evidence="2">Flagellar biosynthetic protein FlhB</fullName>
    </recommendedName>
</protein>
<evidence type="ECO:0000256" key="2">
    <source>
        <dbReference type="ARBA" id="ARBA00021622"/>
    </source>
</evidence>